<feature type="domain" description="Inhibitor I9" evidence="10">
    <location>
        <begin position="32"/>
        <end position="109"/>
    </location>
</feature>
<evidence type="ECO:0000256" key="4">
    <source>
        <dbReference type="ARBA" id="ARBA00022801"/>
    </source>
</evidence>
<name>A0A7J7N231_9MAGN</name>
<dbReference type="EMBL" id="JACGCM010001144">
    <property type="protein sequence ID" value="KAF6161082.1"/>
    <property type="molecule type" value="Genomic_DNA"/>
</dbReference>
<comment type="caution">
    <text evidence="12">The sequence shown here is derived from an EMBL/GenBank/DDBJ whole genome shotgun (WGS) entry which is preliminary data.</text>
</comment>
<dbReference type="FunFam" id="3.40.50.200:FF:000006">
    <property type="entry name" value="Subtilisin-like protease SBT1.5"/>
    <property type="match status" value="1"/>
</dbReference>
<protein>
    <recommendedName>
        <fullName evidence="14">Cucumisin</fullName>
    </recommendedName>
</protein>
<dbReference type="SUPFAM" id="SSF52743">
    <property type="entry name" value="Subtilisin-like"/>
    <property type="match status" value="1"/>
</dbReference>
<dbReference type="InterPro" id="IPR015500">
    <property type="entry name" value="Peptidase_S8_subtilisin-rel"/>
</dbReference>
<dbReference type="CDD" id="cd02120">
    <property type="entry name" value="PA_subtilisin_like"/>
    <property type="match status" value="1"/>
</dbReference>
<evidence type="ECO:0000256" key="8">
    <source>
        <dbReference type="SAM" id="SignalP"/>
    </source>
</evidence>
<dbReference type="InterPro" id="IPR023828">
    <property type="entry name" value="Peptidase_S8_Ser-AS"/>
</dbReference>
<dbReference type="InterPro" id="IPR041469">
    <property type="entry name" value="Subtilisin-like_FN3"/>
</dbReference>
<dbReference type="PRINTS" id="PR00723">
    <property type="entry name" value="SUBTILISIN"/>
</dbReference>
<dbReference type="Pfam" id="PF17766">
    <property type="entry name" value="fn3_6"/>
    <property type="match status" value="1"/>
</dbReference>
<feature type="signal peptide" evidence="8">
    <location>
        <begin position="1"/>
        <end position="23"/>
    </location>
</feature>
<dbReference type="Gene3D" id="3.40.50.200">
    <property type="entry name" value="Peptidase S8/S53 domain"/>
    <property type="match status" value="1"/>
</dbReference>
<organism evidence="12 13">
    <name type="scientific">Kingdonia uniflora</name>
    <dbReference type="NCBI Taxonomy" id="39325"/>
    <lineage>
        <taxon>Eukaryota</taxon>
        <taxon>Viridiplantae</taxon>
        <taxon>Streptophyta</taxon>
        <taxon>Embryophyta</taxon>
        <taxon>Tracheophyta</taxon>
        <taxon>Spermatophyta</taxon>
        <taxon>Magnoliopsida</taxon>
        <taxon>Ranunculales</taxon>
        <taxon>Circaeasteraceae</taxon>
        <taxon>Kingdonia</taxon>
    </lineage>
</organism>
<dbReference type="Gene3D" id="2.60.40.2310">
    <property type="match status" value="1"/>
</dbReference>
<dbReference type="OrthoDB" id="4803627at2759"/>
<dbReference type="Gene3D" id="3.50.30.30">
    <property type="match status" value="1"/>
</dbReference>
<evidence type="ECO:0000256" key="3">
    <source>
        <dbReference type="ARBA" id="ARBA00022729"/>
    </source>
</evidence>
<keyword evidence="2 7" id="KW-0645">Protease</keyword>
<evidence type="ECO:0000256" key="1">
    <source>
        <dbReference type="ARBA" id="ARBA00011073"/>
    </source>
</evidence>
<gene>
    <name evidence="12" type="ORF">GIB67_007723</name>
</gene>
<dbReference type="CDD" id="cd04852">
    <property type="entry name" value="Peptidases_S8_3"/>
    <property type="match status" value="1"/>
</dbReference>
<evidence type="ECO:0000256" key="5">
    <source>
        <dbReference type="ARBA" id="ARBA00022825"/>
    </source>
</evidence>
<keyword evidence="4 7" id="KW-0378">Hydrolase</keyword>
<proteinExistence type="inferred from homology"/>
<dbReference type="PROSITE" id="PS51892">
    <property type="entry name" value="SUBTILASE"/>
    <property type="match status" value="1"/>
</dbReference>
<dbReference type="PROSITE" id="PS00138">
    <property type="entry name" value="SUBTILASE_SER"/>
    <property type="match status" value="1"/>
</dbReference>
<dbReference type="Gene3D" id="3.30.70.80">
    <property type="entry name" value="Peptidase S8 propeptide/proteinase inhibitor I9"/>
    <property type="match status" value="1"/>
</dbReference>
<comment type="similarity">
    <text evidence="1 7">Belongs to the peptidase S8 family.</text>
</comment>
<dbReference type="FunFam" id="3.30.70.80:FF:000002">
    <property type="entry name" value="Subtilisin-like protease SBT5.3"/>
    <property type="match status" value="1"/>
</dbReference>
<evidence type="ECO:0000259" key="11">
    <source>
        <dbReference type="Pfam" id="PF17766"/>
    </source>
</evidence>
<evidence type="ECO:0000313" key="13">
    <source>
        <dbReference type="Proteomes" id="UP000541444"/>
    </source>
</evidence>
<keyword evidence="3 8" id="KW-0732">Signal</keyword>
<evidence type="ECO:0000256" key="6">
    <source>
        <dbReference type="PIRSR" id="PIRSR615500-1"/>
    </source>
</evidence>
<dbReference type="AlphaFoldDB" id="A0A7J7N231"/>
<feature type="chain" id="PRO_5029846862" description="Cucumisin" evidence="8">
    <location>
        <begin position="24"/>
        <end position="734"/>
    </location>
</feature>
<dbReference type="Proteomes" id="UP000541444">
    <property type="component" value="Unassembled WGS sequence"/>
</dbReference>
<feature type="active site" description="Charge relay system" evidence="6 7">
    <location>
        <position position="139"/>
    </location>
</feature>
<evidence type="ECO:0000313" key="12">
    <source>
        <dbReference type="EMBL" id="KAF6161082.1"/>
    </source>
</evidence>
<reference evidence="12 13" key="1">
    <citation type="journal article" date="2020" name="IScience">
        <title>Genome Sequencing of the Endangered Kingdonia uniflora (Circaeasteraceae, Ranunculales) Reveals Potential Mechanisms of Evolutionary Specialization.</title>
        <authorList>
            <person name="Sun Y."/>
            <person name="Deng T."/>
            <person name="Zhang A."/>
            <person name="Moore M.J."/>
            <person name="Landis J.B."/>
            <person name="Lin N."/>
            <person name="Zhang H."/>
            <person name="Zhang X."/>
            <person name="Huang J."/>
            <person name="Zhang X."/>
            <person name="Sun H."/>
            <person name="Wang H."/>
        </authorList>
    </citation>
    <scope>NUCLEOTIDE SEQUENCE [LARGE SCALE GENOMIC DNA]</scope>
    <source>
        <strain evidence="12">TB1705</strain>
        <tissue evidence="12">Leaf</tissue>
    </source>
</reference>
<feature type="domain" description="Peptidase S8/S53" evidence="9">
    <location>
        <begin position="131"/>
        <end position="576"/>
    </location>
</feature>
<keyword evidence="13" id="KW-1185">Reference proteome</keyword>
<dbReference type="PANTHER" id="PTHR10795">
    <property type="entry name" value="PROPROTEIN CONVERTASE SUBTILISIN/KEXIN"/>
    <property type="match status" value="1"/>
</dbReference>
<sequence>MASPPTSLILSLLISTVIVQILSDNLHEDRKVYIVYMGALPKTEYSPLWHHHSVLQQVLESSSVEDTLIRSYKRSFNGFAAKLTGKEQQKLAGMDGVVSVFLSRTLHLQTTRSWDFIGLKEAAERVPTVESDVIVGVLDTGIWPESDSFSDEGFGPPPEKWKGACNGGEDFKCNNKIIGARFYNSDEGTNVQISARDVDGHGTHTASTAAGNKVVGASFYGLARGNARGGVPSARIAVYKVCGKEGCSESDVLAGFDDAISDGVDILSVSLGQLWATDYITDTLAIGAFHSMLKGILTSNAAGNNGPYLGSVSNVAPWMLTVAASSTDRRIIDKVILGDGTNITGNAVNAFDMERNMLPLILGEDANDYCNNYDAQICTDGCPDPNFAQGKIVFCEEYSLGDGPLNAKASAVIMAEDIYSDFSFTYPLPASLLSVRNGERIKTYINSTKNPEAKILKSEELFYTNAPVVVSFSSRGPNIIVGDILKANLTAPGVEILAAWPPVASPSEFADDKRSVKYNIISGTSMSCPHATGAAAYVKTFHPDWSPSAIKSALMTTAFPMNATKNPDEEFAYGAGQIDPMKAVHPGLIYDAYEDDYVKLLCGIGYSTDQIRLVTGDNSSCPNDFSEAPKDLNYPSMASSGVRKANFTRTVTNVGPANSTYTATINSHPKMNVSVNPNVLSFKTLKEKQSFVVMVSAEELEEDLIVSASLVWSDGFNSVRSPIVMYQSANISEV</sequence>
<evidence type="ECO:0008006" key="14">
    <source>
        <dbReference type="Google" id="ProtNLM"/>
    </source>
</evidence>
<evidence type="ECO:0000259" key="10">
    <source>
        <dbReference type="Pfam" id="PF05922"/>
    </source>
</evidence>
<accession>A0A7J7N231</accession>
<evidence type="ECO:0000256" key="7">
    <source>
        <dbReference type="PROSITE-ProRule" id="PRU01240"/>
    </source>
</evidence>
<dbReference type="GO" id="GO:0006508">
    <property type="term" value="P:proteolysis"/>
    <property type="evidence" value="ECO:0007669"/>
    <property type="project" value="UniProtKB-KW"/>
</dbReference>
<dbReference type="InterPro" id="IPR034197">
    <property type="entry name" value="Peptidases_S8_3"/>
</dbReference>
<feature type="active site" description="Charge relay system" evidence="6 7">
    <location>
        <position position="201"/>
    </location>
</feature>
<dbReference type="InterPro" id="IPR037045">
    <property type="entry name" value="S8pro/Inhibitor_I9_sf"/>
</dbReference>
<dbReference type="Pfam" id="PF05922">
    <property type="entry name" value="Inhibitor_I9"/>
    <property type="match status" value="1"/>
</dbReference>
<dbReference type="InterPro" id="IPR036852">
    <property type="entry name" value="Peptidase_S8/S53_dom_sf"/>
</dbReference>
<dbReference type="Pfam" id="PF00082">
    <property type="entry name" value="Peptidase_S8"/>
    <property type="match status" value="1"/>
</dbReference>
<evidence type="ECO:0000259" key="9">
    <source>
        <dbReference type="Pfam" id="PF00082"/>
    </source>
</evidence>
<dbReference type="GO" id="GO:0004252">
    <property type="term" value="F:serine-type endopeptidase activity"/>
    <property type="evidence" value="ECO:0007669"/>
    <property type="project" value="UniProtKB-UniRule"/>
</dbReference>
<dbReference type="InterPro" id="IPR045051">
    <property type="entry name" value="SBT"/>
</dbReference>
<feature type="domain" description="Subtilisin-like protease fibronectin type-III" evidence="11">
    <location>
        <begin position="631"/>
        <end position="724"/>
    </location>
</feature>
<keyword evidence="5 7" id="KW-0720">Serine protease</keyword>
<dbReference type="InterPro" id="IPR000209">
    <property type="entry name" value="Peptidase_S8/S53_dom"/>
</dbReference>
<feature type="active site" description="Charge relay system" evidence="6 7">
    <location>
        <position position="525"/>
    </location>
</feature>
<dbReference type="InterPro" id="IPR010259">
    <property type="entry name" value="S8pro/Inhibitor_I9"/>
</dbReference>
<evidence type="ECO:0000256" key="2">
    <source>
        <dbReference type="ARBA" id="ARBA00022670"/>
    </source>
</evidence>